<feature type="region of interest" description="Disordered" evidence="1">
    <location>
        <begin position="88"/>
        <end position="118"/>
    </location>
</feature>
<protein>
    <submittedName>
        <fullName evidence="2">Uncharacterized protein</fullName>
    </submittedName>
</protein>
<name>A0AAN9Y005_9HEMI</name>
<comment type="caution">
    <text evidence="2">The sequence shown here is derived from an EMBL/GenBank/DDBJ whole genome shotgun (WGS) entry which is preliminary data.</text>
</comment>
<dbReference type="AlphaFoldDB" id="A0AAN9Y005"/>
<proteinExistence type="predicted"/>
<feature type="compositionally biased region" description="Polar residues" evidence="1">
    <location>
        <begin position="195"/>
        <end position="211"/>
    </location>
</feature>
<dbReference type="Proteomes" id="UP001367676">
    <property type="component" value="Unassembled WGS sequence"/>
</dbReference>
<feature type="region of interest" description="Disordered" evidence="1">
    <location>
        <begin position="195"/>
        <end position="218"/>
    </location>
</feature>
<evidence type="ECO:0000256" key="1">
    <source>
        <dbReference type="SAM" id="MobiDB-lite"/>
    </source>
</evidence>
<gene>
    <name evidence="2" type="ORF">V9T40_011929</name>
</gene>
<evidence type="ECO:0000313" key="2">
    <source>
        <dbReference type="EMBL" id="KAK7575643.1"/>
    </source>
</evidence>
<organism evidence="2 3">
    <name type="scientific">Parthenolecanium corni</name>
    <dbReference type="NCBI Taxonomy" id="536013"/>
    <lineage>
        <taxon>Eukaryota</taxon>
        <taxon>Metazoa</taxon>
        <taxon>Ecdysozoa</taxon>
        <taxon>Arthropoda</taxon>
        <taxon>Hexapoda</taxon>
        <taxon>Insecta</taxon>
        <taxon>Pterygota</taxon>
        <taxon>Neoptera</taxon>
        <taxon>Paraneoptera</taxon>
        <taxon>Hemiptera</taxon>
        <taxon>Sternorrhyncha</taxon>
        <taxon>Coccoidea</taxon>
        <taxon>Coccidae</taxon>
        <taxon>Parthenolecanium</taxon>
    </lineage>
</organism>
<evidence type="ECO:0000313" key="3">
    <source>
        <dbReference type="Proteomes" id="UP001367676"/>
    </source>
</evidence>
<accession>A0AAN9Y005</accession>
<reference evidence="2 3" key="1">
    <citation type="submission" date="2024-03" db="EMBL/GenBank/DDBJ databases">
        <title>Adaptation during the transition from Ophiocordyceps entomopathogen to insect associate is accompanied by gene loss and intensified selection.</title>
        <authorList>
            <person name="Ward C.M."/>
            <person name="Onetto C.A."/>
            <person name="Borneman A.R."/>
        </authorList>
    </citation>
    <scope>NUCLEOTIDE SEQUENCE [LARGE SCALE GENOMIC DNA]</scope>
    <source>
        <strain evidence="2">AWRI1</strain>
        <tissue evidence="2">Single Adult Female</tissue>
    </source>
</reference>
<dbReference type="EMBL" id="JBBCAQ010000036">
    <property type="protein sequence ID" value="KAK7575643.1"/>
    <property type="molecule type" value="Genomic_DNA"/>
</dbReference>
<keyword evidence="3" id="KW-1185">Reference proteome</keyword>
<sequence>MSRNTHDDEPHQSDGSDIAEVTQLCHEYSTEREDLHKLGFQCLLKKLKEIEKIILAISKMSGSEAPQSQKDAIDAFRDDVVEAANASLRQPAPSANVPLPQRAPPANTSLPPRAPSKDIQLPNELTFHSKQVLLAIFQQFEVFAHEVTGTLKIKFLETLNKSYCVMESTVNGLSQAQREEGKLFIESLLNPNVQCSDKNTSQRPQNASSANNEHKLNLPEDLSPFTKSVLNEIYANYVTNVNTFGEITKKQIYELLIGAYGKFESSINSMTENQSTELKHEMENIFGGQNGSHRQEAAPKAGSKVELTKDECGFDDKLARHFQELSRVVQVILDKNDDAAAANEKNQPPAVDKEHVSVMNNAVDQVVEQGPVAANANANPDDLSETEYMGIPEFQMDRKRLARLI</sequence>